<protein>
    <submittedName>
        <fullName evidence="1">Glycosyltransferase</fullName>
    </submittedName>
</protein>
<accession>A0A345MDV3</accession>
<dbReference type="Pfam" id="PF20706">
    <property type="entry name" value="GT4-conflict"/>
    <property type="match status" value="1"/>
</dbReference>
<organism evidence="1 2">
    <name type="scientific">Streptomyces phage SparkleGoddess</name>
    <dbReference type="NCBI Taxonomy" id="2283305"/>
    <lineage>
        <taxon>Viruses</taxon>
        <taxon>Duplodnaviria</taxon>
        <taxon>Heunggongvirae</taxon>
        <taxon>Uroviricota</taxon>
        <taxon>Caudoviricetes</taxon>
        <taxon>Stanwilliamsviridae</taxon>
        <taxon>Loccivirinae</taxon>
        <taxon>Gilsonvirus</taxon>
        <taxon>Gilsonvirus comrade</taxon>
    </lineage>
</organism>
<evidence type="ECO:0000313" key="1">
    <source>
        <dbReference type="EMBL" id="AXH68734.1"/>
    </source>
</evidence>
<sequence>MRVSFYTVRSNLKTDNGYGYAGHNIRNSLEKLGHTVNFHDEQADVQLDFCQPPLYAHFPNQYKIGYTPWESSSLPEGWLEGFSSVDEVWTTSQKCKEWYKEAGVSKPIHVFEHGIEEIWSPKQRNPQNKVKFLHVGEPAPRKGGQMALEAFRLAFGNQDDVHLTIKSNGFNSTRVYTSTFHRGGPRSILGLPHQVYQNVTVLEDKLSLEELVGLYHSHHALVYPSWGEGFGLIPLQGLATGMPTICTGAWAPYERFLGDLNLNSRLASSRWSDIHPGNMYEPSMDHLVELYRYTYDNYNELSKQFYDNSTKVHSEYNWDNLTREAFEHLENR</sequence>
<dbReference type="CDD" id="cd03801">
    <property type="entry name" value="GT4_PimA-like"/>
    <property type="match status" value="1"/>
</dbReference>
<dbReference type="EMBL" id="MH590589">
    <property type="protein sequence ID" value="AXH68734.1"/>
    <property type="molecule type" value="Genomic_DNA"/>
</dbReference>
<proteinExistence type="predicted"/>
<dbReference type="PANTHER" id="PTHR46656:SF3">
    <property type="entry name" value="PUTATIVE-RELATED"/>
    <property type="match status" value="1"/>
</dbReference>
<gene>
    <name evidence="1" type="primary">19</name>
    <name evidence="1" type="ORF">SEA_SPARKLEGODDESS_19</name>
</gene>
<evidence type="ECO:0000313" key="2">
    <source>
        <dbReference type="Proteomes" id="UP000259914"/>
    </source>
</evidence>
<name>A0A345MDV3_9CAUD</name>
<dbReference type="Gene3D" id="3.40.50.2000">
    <property type="entry name" value="Glycogen Phosphorylase B"/>
    <property type="match status" value="1"/>
</dbReference>
<dbReference type="PANTHER" id="PTHR46656">
    <property type="entry name" value="PUTATIVE-RELATED"/>
    <property type="match status" value="1"/>
</dbReference>
<dbReference type="SUPFAM" id="SSF53756">
    <property type="entry name" value="UDP-Glycosyltransferase/glycogen phosphorylase"/>
    <property type="match status" value="1"/>
</dbReference>
<dbReference type="Proteomes" id="UP000259914">
    <property type="component" value="Segment"/>
</dbReference>
<reference evidence="1 2" key="1">
    <citation type="submission" date="2018-07" db="EMBL/GenBank/DDBJ databases">
        <authorList>
            <person name="Dixon J."/>
            <person name="Knudsen H.R."/>
            <person name="Rock W."/>
            <person name="Scott A.N."/>
            <person name="Walsdorf S.L."/>
            <person name="Layton S.R."/>
            <person name="Nayek S."/>
            <person name="Kim T."/>
            <person name="Hughes L.E."/>
            <person name="Garlena R.A."/>
            <person name="Russell D.A."/>
            <person name="Pope W.H."/>
            <person name="Jacobs-Sera D."/>
            <person name="Hatfull G.F."/>
        </authorList>
    </citation>
    <scope>NUCLEOTIDE SEQUENCE [LARGE SCALE GENOMIC DNA]</scope>
</reference>